<evidence type="ECO:0000256" key="2">
    <source>
        <dbReference type="ARBA" id="ARBA00023125"/>
    </source>
</evidence>
<dbReference type="Gene3D" id="1.10.357.10">
    <property type="entry name" value="Tetracycline Repressor, domain 2"/>
    <property type="match status" value="1"/>
</dbReference>
<dbReference type="PANTHER" id="PTHR30055">
    <property type="entry name" value="HTH-TYPE TRANSCRIPTIONAL REGULATOR RUTR"/>
    <property type="match status" value="1"/>
</dbReference>
<proteinExistence type="predicted"/>
<dbReference type="SUPFAM" id="SSF48498">
    <property type="entry name" value="Tetracyclin repressor-like, C-terminal domain"/>
    <property type="match status" value="1"/>
</dbReference>
<feature type="DNA-binding region" description="H-T-H motif" evidence="4">
    <location>
        <begin position="66"/>
        <end position="85"/>
    </location>
</feature>
<organism evidence="6 7">
    <name type="scientific">Pseudothauera nasutitermitis</name>
    <dbReference type="NCBI Taxonomy" id="2565930"/>
    <lineage>
        <taxon>Bacteria</taxon>
        <taxon>Pseudomonadati</taxon>
        <taxon>Pseudomonadota</taxon>
        <taxon>Betaproteobacteria</taxon>
        <taxon>Rhodocyclales</taxon>
        <taxon>Zoogloeaceae</taxon>
        <taxon>Pseudothauera</taxon>
    </lineage>
</organism>
<keyword evidence="3" id="KW-0804">Transcription</keyword>
<dbReference type="OrthoDB" id="116240at2"/>
<keyword evidence="7" id="KW-1185">Reference proteome</keyword>
<dbReference type="InterPro" id="IPR036271">
    <property type="entry name" value="Tet_transcr_reg_TetR-rel_C_sf"/>
</dbReference>
<evidence type="ECO:0000256" key="3">
    <source>
        <dbReference type="ARBA" id="ARBA00023163"/>
    </source>
</evidence>
<sequence>MASGYNQPFWREAAAQPRRGSVLTTGPCEKKAARGRRRYLPSVERKREILDAALIEFSNHGYAAATMERIAARAGLSKAGIYAHYKSKDEVFEDLLETALSPSVKADGILPPEAGAPLAEIVSSYVDQMYDRLGEPIVMATFQLLIAESRREPALIRRWYDKMLEPRRLREQAVVDEYVRRGTMRSSALTGHFMLAASPLVMWIVQRMLRQDDDVPMPLEQVREAHKQLLLDVLEPR</sequence>
<evidence type="ECO:0000259" key="5">
    <source>
        <dbReference type="PROSITE" id="PS50977"/>
    </source>
</evidence>
<evidence type="ECO:0000313" key="6">
    <source>
        <dbReference type="EMBL" id="THF63745.1"/>
    </source>
</evidence>
<feature type="domain" description="HTH tetR-type" evidence="5">
    <location>
        <begin position="43"/>
        <end position="103"/>
    </location>
</feature>
<dbReference type="AlphaFoldDB" id="A0A4S4AWU0"/>
<dbReference type="EMBL" id="SSOC01000005">
    <property type="protein sequence ID" value="THF63745.1"/>
    <property type="molecule type" value="Genomic_DNA"/>
</dbReference>
<evidence type="ECO:0000256" key="4">
    <source>
        <dbReference type="PROSITE-ProRule" id="PRU00335"/>
    </source>
</evidence>
<keyword evidence="2 4" id="KW-0238">DNA-binding</keyword>
<dbReference type="InterPro" id="IPR050109">
    <property type="entry name" value="HTH-type_TetR-like_transc_reg"/>
</dbReference>
<protein>
    <submittedName>
        <fullName evidence="6">TetR/AcrR family transcriptional regulator</fullName>
    </submittedName>
</protein>
<dbReference type="GO" id="GO:0000976">
    <property type="term" value="F:transcription cis-regulatory region binding"/>
    <property type="evidence" value="ECO:0007669"/>
    <property type="project" value="TreeGrafter"/>
</dbReference>
<accession>A0A4S4AWU0</accession>
<comment type="caution">
    <text evidence="6">The sequence shown here is derived from an EMBL/GenBank/DDBJ whole genome shotgun (WGS) entry which is preliminary data.</text>
</comment>
<dbReference type="SUPFAM" id="SSF46689">
    <property type="entry name" value="Homeodomain-like"/>
    <property type="match status" value="1"/>
</dbReference>
<evidence type="ECO:0000313" key="7">
    <source>
        <dbReference type="Proteomes" id="UP000308430"/>
    </source>
</evidence>
<dbReference type="PANTHER" id="PTHR30055:SF234">
    <property type="entry name" value="HTH-TYPE TRANSCRIPTIONAL REGULATOR BETI"/>
    <property type="match status" value="1"/>
</dbReference>
<dbReference type="InterPro" id="IPR009057">
    <property type="entry name" value="Homeodomain-like_sf"/>
</dbReference>
<name>A0A4S4AWU0_9RHOO</name>
<dbReference type="GO" id="GO:0003700">
    <property type="term" value="F:DNA-binding transcription factor activity"/>
    <property type="evidence" value="ECO:0007669"/>
    <property type="project" value="TreeGrafter"/>
</dbReference>
<dbReference type="Proteomes" id="UP000308430">
    <property type="component" value="Unassembled WGS sequence"/>
</dbReference>
<keyword evidence="1" id="KW-0805">Transcription regulation</keyword>
<reference evidence="6 7" key="1">
    <citation type="submission" date="2019-04" db="EMBL/GenBank/DDBJ databases">
        <title>Azoarcus nasutitermitis sp. nov. isolated from termite nest.</title>
        <authorList>
            <person name="Lin S.-Y."/>
            <person name="Hameed A."/>
            <person name="Hsu Y.-H."/>
            <person name="Young C.-C."/>
        </authorList>
    </citation>
    <scope>NUCLEOTIDE SEQUENCE [LARGE SCALE GENOMIC DNA]</scope>
    <source>
        <strain evidence="6 7">CC-YHH838</strain>
    </source>
</reference>
<dbReference type="InterPro" id="IPR001647">
    <property type="entry name" value="HTH_TetR"/>
</dbReference>
<dbReference type="PROSITE" id="PS50977">
    <property type="entry name" value="HTH_TETR_2"/>
    <property type="match status" value="1"/>
</dbReference>
<evidence type="ECO:0000256" key="1">
    <source>
        <dbReference type="ARBA" id="ARBA00023015"/>
    </source>
</evidence>
<dbReference type="PRINTS" id="PR00455">
    <property type="entry name" value="HTHTETR"/>
</dbReference>
<gene>
    <name evidence="6" type="ORF">E6C76_14250</name>
</gene>
<dbReference type="Pfam" id="PF00440">
    <property type="entry name" value="TetR_N"/>
    <property type="match status" value="1"/>
</dbReference>